<accession>A0ABV0IPG8</accession>
<evidence type="ECO:0000256" key="11">
    <source>
        <dbReference type="ARBA" id="ARBA00093666"/>
    </source>
</evidence>
<dbReference type="PANTHER" id="PTHR37425">
    <property type="match status" value="1"/>
</dbReference>
<comment type="similarity">
    <text evidence="10">Belongs to the peptidase M15 family.</text>
</comment>
<keyword evidence="5 12" id="KW-0732">Signal</keyword>
<keyword evidence="3" id="KW-0645">Protease</keyword>
<dbReference type="PROSITE" id="PS51318">
    <property type="entry name" value="TAT"/>
    <property type="match status" value="1"/>
</dbReference>
<comment type="cofactor">
    <cofactor evidence="1">
        <name>Zn(2+)</name>
        <dbReference type="ChEBI" id="CHEBI:29105"/>
    </cofactor>
</comment>
<evidence type="ECO:0000313" key="14">
    <source>
        <dbReference type="Proteomes" id="UP001462502"/>
    </source>
</evidence>
<evidence type="ECO:0000256" key="12">
    <source>
        <dbReference type="SAM" id="SignalP"/>
    </source>
</evidence>
<dbReference type="PANTHER" id="PTHR37425:SF1">
    <property type="entry name" value="OUTER MEMBRANE PROTEIN"/>
    <property type="match status" value="1"/>
</dbReference>
<dbReference type="SUPFAM" id="SSF55166">
    <property type="entry name" value="Hedgehog/DD-peptidase"/>
    <property type="match status" value="1"/>
</dbReference>
<keyword evidence="14" id="KW-1185">Reference proteome</keyword>
<dbReference type="InterPro" id="IPR009045">
    <property type="entry name" value="Zn_M74/Hedgehog-like"/>
</dbReference>
<comment type="caution">
    <text evidence="13">The sequence shown here is derived from an EMBL/GenBank/DDBJ whole genome shotgun (WGS) entry which is preliminary data.</text>
</comment>
<gene>
    <name evidence="13" type="ORF">ABI908_00065</name>
</gene>
<dbReference type="RefSeq" id="WP_347937851.1">
    <property type="nucleotide sequence ID" value="NZ_CP158160.1"/>
</dbReference>
<feature type="chain" id="PRO_5046003055" description="Murein endopeptidase K" evidence="12">
    <location>
        <begin position="18"/>
        <end position="198"/>
    </location>
</feature>
<keyword evidence="8" id="KW-0482">Metalloprotease</keyword>
<dbReference type="Proteomes" id="UP001462502">
    <property type="component" value="Unassembled WGS sequence"/>
</dbReference>
<keyword evidence="7" id="KW-0862">Zinc</keyword>
<keyword evidence="6" id="KW-0378">Hydrolase</keyword>
<keyword evidence="9" id="KW-0961">Cell wall biogenesis/degradation</keyword>
<dbReference type="InterPro" id="IPR010275">
    <property type="entry name" value="MepK"/>
</dbReference>
<organism evidence="13 14">
    <name type="scientific">Chromobacterium phragmitis</name>
    <dbReference type="NCBI Taxonomy" id="2202141"/>
    <lineage>
        <taxon>Bacteria</taxon>
        <taxon>Pseudomonadati</taxon>
        <taxon>Pseudomonadota</taxon>
        <taxon>Betaproteobacteria</taxon>
        <taxon>Neisseriales</taxon>
        <taxon>Chromobacteriaceae</taxon>
        <taxon>Chromobacterium</taxon>
    </lineage>
</organism>
<dbReference type="InterPro" id="IPR006311">
    <property type="entry name" value="TAT_signal"/>
</dbReference>
<evidence type="ECO:0000256" key="6">
    <source>
        <dbReference type="ARBA" id="ARBA00022801"/>
    </source>
</evidence>
<evidence type="ECO:0000256" key="3">
    <source>
        <dbReference type="ARBA" id="ARBA00022670"/>
    </source>
</evidence>
<evidence type="ECO:0000256" key="4">
    <source>
        <dbReference type="ARBA" id="ARBA00022723"/>
    </source>
</evidence>
<proteinExistence type="inferred from homology"/>
<evidence type="ECO:0000256" key="2">
    <source>
        <dbReference type="ARBA" id="ARBA00004776"/>
    </source>
</evidence>
<evidence type="ECO:0000256" key="10">
    <source>
        <dbReference type="ARBA" id="ARBA00093448"/>
    </source>
</evidence>
<sequence length="198" mass="22201">MSLSRRAFLLQAGQAFAMLSGLSALPERSDAETQAARSATDNPFAAIWDRPREIVIHRQATGERRRLLLWHPQEGWCRDGYSEACLLLRDVVANEVRQIDPGLLNMLYAIQSWYLANQVFEPLIITSGYRNAIRNQGIEGAAKNSMHTHGKAVDMKVRGLTTTQLWQMAAALRSGGVGYYPGKGFVHIDTGRIRYWQG</sequence>
<dbReference type="EMBL" id="JBDXMI010000001">
    <property type="protein sequence ID" value="MEO9382510.1"/>
    <property type="molecule type" value="Genomic_DNA"/>
</dbReference>
<evidence type="ECO:0000256" key="1">
    <source>
        <dbReference type="ARBA" id="ARBA00001947"/>
    </source>
</evidence>
<protein>
    <recommendedName>
        <fullName evidence="11">Murein endopeptidase K</fullName>
    </recommendedName>
</protein>
<dbReference type="Gene3D" id="3.30.1380.10">
    <property type="match status" value="1"/>
</dbReference>
<name>A0ABV0IPG8_9NEIS</name>
<evidence type="ECO:0000313" key="13">
    <source>
        <dbReference type="EMBL" id="MEO9382510.1"/>
    </source>
</evidence>
<reference evidence="13 14" key="1">
    <citation type="submission" date="2024-05" db="EMBL/GenBank/DDBJ databases">
        <authorList>
            <person name="De Oliveira J.P."/>
            <person name="Noriler S.A."/>
            <person name="De Oliveira A.G."/>
            <person name="Sipoli D.S."/>
        </authorList>
    </citation>
    <scope>NUCLEOTIDE SEQUENCE [LARGE SCALE GENOMIC DNA]</scope>
    <source>
        <strain evidence="13 14">LABIM192</strain>
    </source>
</reference>
<evidence type="ECO:0000256" key="9">
    <source>
        <dbReference type="ARBA" id="ARBA00023316"/>
    </source>
</evidence>
<keyword evidence="4" id="KW-0479">Metal-binding</keyword>
<evidence type="ECO:0000256" key="5">
    <source>
        <dbReference type="ARBA" id="ARBA00022729"/>
    </source>
</evidence>
<evidence type="ECO:0000256" key="8">
    <source>
        <dbReference type="ARBA" id="ARBA00023049"/>
    </source>
</evidence>
<dbReference type="Pfam" id="PF05951">
    <property type="entry name" value="Peptidase_M15_2"/>
    <property type="match status" value="1"/>
</dbReference>
<comment type="pathway">
    <text evidence="2">Cell wall biogenesis; cell wall polysaccharide biosynthesis.</text>
</comment>
<feature type="signal peptide" evidence="12">
    <location>
        <begin position="1"/>
        <end position="17"/>
    </location>
</feature>
<evidence type="ECO:0000256" key="7">
    <source>
        <dbReference type="ARBA" id="ARBA00022833"/>
    </source>
</evidence>